<dbReference type="GO" id="GO:0005730">
    <property type="term" value="C:nucleolus"/>
    <property type="evidence" value="ECO:0007669"/>
    <property type="project" value="UniProtKB-SubCell"/>
</dbReference>
<feature type="region of interest" description="Disordered" evidence="6">
    <location>
        <begin position="45"/>
        <end position="104"/>
    </location>
</feature>
<dbReference type="InterPro" id="IPR005612">
    <property type="entry name" value="CCAAT-binding_factor"/>
</dbReference>
<comment type="function">
    <text evidence="5">Required for synthesis of 60S ribosomal subunits and the transport of pre-ribosomes from the nucleoplasm to the cytoplasm.</text>
</comment>
<dbReference type="InterPro" id="IPR016903">
    <property type="entry name" value="Nucleolar_cplx-assoc_3"/>
</dbReference>
<dbReference type="Pfam" id="PF07540">
    <property type="entry name" value="NOC3p"/>
    <property type="match status" value="1"/>
</dbReference>
<accession>A0A0N1NVH3</accession>
<dbReference type="GeneID" id="28739419"/>
<keyword evidence="10" id="KW-1185">Reference proteome</keyword>
<dbReference type="GO" id="GO:0003682">
    <property type="term" value="F:chromatin binding"/>
    <property type="evidence" value="ECO:0007669"/>
    <property type="project" value="TreeGrafter"/>
</dbReference>
<feature type="region of interest" description="Disordered" evidence="6">
    <location>
        <begin position="1"/>
        <end position="27"/>
    </location>
</feature>
<evidence type="ECO:0000256" key="3">
    <source>
        <dbReference type="ARBA" id="ARBA00023054"/>
    </source>
</evidence>
<organism evidence="9 10">
    <name type="scientific">Cyphellophora attinorum</name>
    <dbReference type="NCBI Taxonomy" id="1664694"/>
    <lineage>
        <taxon>Eukaryota</taxon>
        <taxon>Fungi</taxon>
        <taxon>Dikarya</taxon>
        <taxon>Ascomycota</taxon>
        <taxon>Pezizomycotina</taxon>
        <taxon>Eurotiomycetes</taxon>
        <taxon>Chaetothyriomycetidae</taxon>
        <taxon>Chaetothyriales</taxon>
        <taxon>Cyphellophoraceae</taxon>
        <taxon>Cyphellophora</taxon>
    </lineage>
</organism>
<evidence type="ECO:0000259" key="7">
    <source>
        <dbReference type="Pfam" id="PF03914"/>
    </source>
</evidence>
<feature type="region of interest" description="Disordered" evidence="6">
    <location>
        <begin position="330"/>
        <end position="359"/>
    </location>
</feature>
<dbReference type="RefSeq" id="XP_017995007.1">
    <property type="nucleotide sequence ID" value="XM_018147539.1"/>
</dbReference>
<feature type="compositionally biased region" description="Basic residues" evidence="6">
    <location>
        <begin position="1"/>
        <end position="12"/>
    </location>
</feature>
<comment type="subcellular location">
    <subcellularLocation>
        <location evidence="1 5">Nucleus</location>
        <location evidence="1 5">Nucleolus</location>
    </subcellularLocation>
</comment>
<dbReference type="PANTHER" id="PTHR14428">
    <property type="entry name" value="NUCLEOLAR COMPLEX PROTEIN 3"/>
    <property type="match status" value="1"/>
</dbReference>
<feature type="region of interest" description="Disordered" evidence="6">
    <location>
        <begin position="447"/>
        <end position="466"/>
    </location>
</feature>
<dbReference type="STRING" id="1664694.A0A0N1NVH3"/>
<keyword evidence="3" id="KW-0175">Coiled coil</keyword>
<dbReference type="GO" id="GO:0006270">
    <property type="term" value="P:DNA replication initiation"/>
    <property type="evidence" value="ECO:0007669"/>
    <property type="project" value="TreeGrafter"/>
</dbReference>
<keyword evidence="5" id="KW-0690">Ribosome biogenesis</keyword>
<sequence>MVNGRPAKRRRVTPPIDDDVPSETIQASDLLSRVADWDLEQAYEQRTRKKQAKETTRLPTKSQEGLLLQAQSSALPEDSDQDSFLQSGSEDEAANGLVTPPSEVEIQPTIPVRQQVLEAKEEIARLAGLLNENPEEHASAFKKLAQLGDHAPVPVQKLVLAAQVAVYKDAIPGYRIRAYRDEDLGNKVSKEVRQTRQYEHSLVTNYGSYVKHLASLAKPKADDADAISLQTVAVSCACSLLLAVPHFNYRTELLGILAQQLLSREPTPDFVKCIETVKGLFDSDDDGATSLEAVNIISKIMRAKDFRVRAEVVDCFLHLRLLTELAPVQSRTEGSGPRPMETVHGKKVKKQKWEHRSKKEKKIAKERKAVEKDMREADASVNFEEREKMQSEALKAVFATYFRILKARTSQLMGAVLEGLAKYAHLINQDMFGDILEALKDIVKQAEEDTENTEDTEDAADEGGRNFTRESLLATQTAFTLLSQQDVAKSAGSLQLDLSFFSSHIYRTLYSLGLDPDIELGPKSLRLDHPENQATQRNRVNVSTPMLLLVRVMKSILLTPSQPPPTMTATAFYKRLLSISLQLPEKSALAVLNLMERIADRHVRKIEALWYSDERKGDGVFHGESDTIEGTNILAMGTGVWEQELLRKHYCPKVREQVVIIDKIVSKNAQK</sequence>
<feature type="domain" description="CCAAT-binding factor" evidence="7">
    <location>
        <begin position="471"/>
        <end position="656"/>
    </location>
</feature>
<dbReference type="Proteomes" id="UP000038010">
    <property type="component" value="Unassembled WGS sequence"/>
</dbReference>
<keyword evidence="4" id="KW-0539">Nucleus</keyword>
<dbReference type="GO" id="GO:0042254">
    <property type="term" value="P:ribosome biogenesis"/>
    <property type="evidence" value="ECO:0007669"/>
    <property type="project" value="UniProtKB-KW"/>
</dbReference>
<evidence type="ECO:0000256" key="4">
    <source>
        <dbReference type="ARBA" id="ARBA00023242"/>
    </source>
</evidence>
<dbReference type="InterPro" id="IPR011501">
    <property type="entry name" value="Noc3_N"/>
</dbReference>
<dbReference type="OrthoDB" id="10263597at2759"/>
<comment type="similarity">
    <text evidence="2 5">Belongs to the CBF/MAK21 family.</text>
</comment>
<comment type="caution">
    <text evidence="9">The sequence shown here is derived from an EMBL/GenBank/DDBJ whole genome shotgun (WGS) entry which is preliminary data.</text>
</comment>
<evidence type="ECO:0000256" key="5">
    <source>
        <dbReference type="PIRNR" id="PIRNR028977"/>
    </source>
</evidence>
<evidence type="ECO:0000256" key="1">
    <source>
        <dbReference type="ARBA" id="ARBA00004604"/>
    </source>
</evidence>
<dbReference type="VEuPathDB" id="FungiDB:AB675_7190"/>
<feature type="compositionally biased region" description="Acidic residues" evidence="6">
    <location>
        <begin position="448"/>
        <end position="461"/>
    </location>
</feature>
<evidence type="ECO:0000256" key="6">
    <source>
        <dbReference type="SAM" id="MobiDB-lite"/>
    </source>
</evidence>
<reference evidence="9 10" key="1">
    <citation type="submission" date="2015-06" db="EMBL/GenBank/DDBJ databases">
        <title>Draft genome of the ant-associated black yeast Phialophora attae CBS 131958.</title>
        <authorList>
            <person name="Moreno L.F."/>
            <person name="Stielow B.J."/>
            <person name="de Hoog S."/>
            <person name="Vicente V.A."/>
            <person name="Weiss V.A."/>
            <person name="de Vries M."/>
            <person name="Cruz L.M."/>
            <person name="Souza E.M."/>
        </authorList>
    </citation>
    <scope>NUCLEOTIDE SEQUENCE [LARGE SCALE GENOMIC DNA]</scope>
    <source>
        <strain evidence="9 10">CBS 131958</strain>
    </source>
</reference>
<feature type="domain" description="Nucleolar complex-associated protein 3 N-terminal" evidence="8">
    <location>
        <begin position="118"/>
        <end position="209"/>
    </location>
</feature>
<feature type="compositionally biased region" description="Basic residues" evidence="6">
    <location>
        <begin position="345"/>
        <end position="359"/>
    </location>
</feature>
<dbReference type="PANTHER" id="PTHR14428:SF5">
    <property type="entry name" value="NUCLEOLAR COMPLEX PROTEIN 3 HOMOLOG"/>
    <property type="match status" value="1"/>
</dbReference>
<proteinExistence type="inferred from homology"/>
<dbReference type="EMBL" id="LFJN01000045">
    <property type="protein sequence ID" value="KPI35044.1"/>
    <property type="molecule type" value="Genomic_DNA"/>
</dbReference>
<feature type="compositionally biased region" description="Polar residues" evidence="6">
    <location>
        <begin position="57"/>
        <end position="74"/>
    </location>
</feature>
<name>A0A0N1NVH3_9EURO</name>
<evidence type="ECO:0000259" key="8">
    <source>
        <dbReference type="Pfam" id="PF07540"/>
    </source>
</evidence>
<dbReference type="PIRSF" id="PIRSF028977">
    <property type="entry name" value="Nucleolar_complex_p3"/>
    <property type="match status" value="1"/>
</dbReference>
<gene>
    <name evidence="9" type="ORF">AB675_7190</name>
</gene>
<dbReference type="Pfam" id="PF03914">
    <property type="entry name" value="CBF"/>
    <property type="match status" value="1"/>
</dbReference>
<evidence type="ECO:0000256" key="2">
    <source>
        <dbReference type="ARBA" id="ARBA00007797"/>
    </source>
</evidence>
<protein>
    <recommendedName>
        <fullName evidence="5">Nucleolar complex-associated protein 3</fullName>
    </recommendedName>
</protein>
<dbReference type="AlphaFoldDB" id="A0A0N1NVH3"/>
<evidence type="ECO:0000313" key="9">
    <source>
        <dbReference type="EMBL" id="KPI35044.1"/>
    </source>
</evidence>
<evidence type="ECO:0000313" key="10">
    <source>
        <dbReference type="Proteomes" id="UP000038010"/>
    </source>
</evidence>